<dbReference type="Proteomes" id="UP000774283">
    <property type="component" value="Unassembled WGS sequence"/>
</dbReference>
<dbReference type="PANTHER" id="PTHR31126:SF1">
    <property type="entry name" value="TYROSINE SPECIFIC PROTEIN PHOSPHATASES DOMAIN-CONTAINING PROTEIN"/>
    <property type="match status" value="1"/>
</dbReference>
<dbReference type="InterPro" id="IPR000387">
    <property type="entry name" value="Tyr_Pase_dom"/>
</dbReference>
<proteinExistence type="inferred from homology"/>
<feature type="domain" description="Tyrosine specific protein phosphatases" evidence="2">
    <location>
        <begin position="114"/>
        <end position="161"/>
    </location>
</feature>
<name>A0A9X5IQC0_9MICO</name>
<dbReference type="GO" id="GO:0004721">
    <property type="term" value="F:phosphoprotein phosphatase activity"/>
    <property type="evidence" value="ECO:0007669"/>
    <property type="project" value="InterPro"/>
</dbReference>
<dbReference type="RefSeq" id="WP_168446550.1">
    <property type="nucleotide sequence ID" value="NZ_JAAXOW010000001.1"/>
</dbReference>
<evidence type="ECO:0000313" key="3">
    <source>
        <dbReference type="EMBL" id="NKX92525.1"/>
    </source>
</evidence>
<dbReference type="EMBL" id="JAAXOW010000001">
    <property type="protein sequence ID" value="NKX92525.1"/>
    <property type="molecule type" value="Genomic_DNA"/>
</dbReference>
<dbReference type="InterPro" id="IPR026893">
    <property type="entry name" value="Tyr/Ser_Pase_IphP-type"/>
</dbReference>
<dbReference type="Gene3D" id="3.90.190.10">
    <property type="entry name" value="Protein tyrosine phosphatase superfamily"/>
    <property type="match status" value="1"/>
</dbReference>
<dbReference type="PROSITE" id="PS00383">
    <property type="entry name" value="TYR_PHOSPHATASE_1"/>
    <property type="match status" value="1"/>
</dbReference>
<accession>A0A9X5IQC0</accession>
<evidence type="ECO:0000259" key="2">
    <source>
        <dbReference type="PROSITE" id="PS50056"/>
    </source>
</evidence>
<dbReference type="InterPro" id="IPR016130">
    <property type="entry name" value="Tyr_Pase_AS"/>
</dbReference>
<protein>
    <submittedName>
        <fullName evidence="3">Tyrosine-protein phosphatase</fullName>
    </submittedName>
</protein>
<gene>
    <name evidence="3" type="ORF">HF995_04425</name>
</gene>
<dbReference type="PROSITE" id="PS50056">
    <property type="entry name" value="TYR_PHOSPHATASE_2"/>
    <property type="match status" value="1"/>
</dbReference>
<dbReference type="InterPro" id="IPR029021">
    <property type="entry name" value="Prot-tyrosine_phosphatase-like"/>
</dbReference>
<evidence type="ECO:0000313" key="4">
    <source>
        <dbReference type="Proteomes" id="UP000774283"/>
    </source>
</evidence>
<comment type="caution">
    <text evidence="3">The sequence shown here is derived from an EMBL/GenBank/DDBJ whole genome shotgun (WGS) entry which is preliminary data.</text>
</comment>
<dbReference type="PANTHER" id="PTHR31126">
    <property type="entry name" value="TYROSINE-PROTEIN PHOSPHATASE"/>
    <property type="match status" value="1"/>
</dbReference>
<dbReference type="AlphaFoldDB" id="A0A9X5IQC0"/>
<sequence>MTTAPLDQIAGFANLRDVAGYRVGSTTVRPYALLRSDAPSSLDDAATAALRDVGLVSVIDLRDEREQQLAPSPFSERGFAVSHLPIFDSSAHALVQPEVGLAPLYRHMVEGCATTLTSAVRTVATSAPGAVLVHCTAGKDRTGITVALALRAIGVSRDDVVANYVMTEARLRGPWLDAQIVRLTAFLGEDRAHEFVDLLVGSPADAIETALDVVEQGSSERTLPYLRAHGMTDDEVTALEERLLG</sequence>
<evidence type="ECO:0000256" key="1">
    <source>
        <dbReference type="ARBA" id="ARBA00009580"/>
    </source>
</evidence>
<dbReference type="Pfam" id="PF13350">
    <property type="entry name" value="Y_phosphatase3"/>
    <property type="match status" value="1"/>
</dbReference>
<comment type="similarity">
    <text evidence="1">Belongs to the protein-tyrosine phosphatase family.</text>
</comment>
<dbReference type="SUPFAM" id="SSF52799">
    <property type="entry name" value="(Phosphotyrosine protein) phosphatases II"/>
    <property type="match status" value="1"/>
</dbReference>
<keyword evidence="4" id="KW-1185">Reference proteome</keyword>
<reference evidence="3 4" key="1">
    <citation type="submission" date="2020-04" db="EMBL/GenBank/DDBJ databases">
        <title>MicrobeNet Type strains.</title>
        <authorList>
            <person name="Nicholson A.C."/>
        </authorList>
    </citation>
    <scope>NUCLEOTIDE SEQUENCE [LARGE SCALE GENOMIC DNA]</scope>
    <source>
        <strain evidence="3 4">ATCC BAA-789</strain>
    </source>
</reference>
<organism evidence="3 4">
    <name type="scientific">Sanguibacter hominis ATCC BAA-789</name>
    <dbReference type="NCBI Taxonomy" id="1312740"/>
    <lineage>
        <taxon>Bacteria</taxon>
        <taxon>Bacillati</taxon>
        <taxon>Actinomycetota</taxon>
        <taxon>Actinomycetes</taxon>
        <taxon>Micrococcales</taxon>
        <taxon>Sanguibacteraceae</taxon>
        <taxon>Sanguibacter</taxon>
    </lineage>
</organism>